<organism evidence="3 4">
    <name type="scientific">Pantoea coffeiphila</name>
    <dbReference type="NCBI Taxonomy" id="1465635"/>
    <lineage>
        <taxon>Bacteria</taxon>
        <taxon>Pseudomonadati</taxon>
        <taxon>Pseudomonadota</taxon>
        <taxon>Gammaproteobacteria</taxon>
        <taxon>Enterobacterales</taxon>
        <taxon>Erwiniaceae</taxon>
        <taxon>Pantoea</taxon>
    </lineage>
</organism>
<feature type="chain" id="PRO_5015505668" evidence="1">
    <location>
        <begin position="20"/>
        <end position="273"/>
    </location>
</feature>
<dbReference type="Proteomes" id="UP000239181">
    <property type="component" value="Unassembled WGS sequence"/>
</dbReference>
<dbReference type="RefSeq" id="WP_105594985.1">
    <property type="nucleotide sequence ID" value="NZ_JAFBFW010000001.1"/>
</dbReference>
<name>A0A2S9I635_9GAMM</name>
<proteinExistence type="predicted"/>
<dbReference type="PANTHER" id="PTHR30535:SF4">
    <property type="entry name" value="HEMIN-BINDING PERIPLASMIC PROTEIN HMUT"/>
    <property type="match status" value="1"/>
</dbReference>
<evidence type="ECO:0000259" key="2">
    <source>
        <dbReference type="PROSITE" id="PS50983"/>
    </source>
</evidence>
<dbReference type="InterPro" id="IPR002491">
    <property type="entry name" value="ABC_transptr_periplasmic_BD"/>
</dbReference>
<evidence type="ECO:0000313" key="4">
    <source>
        <dbReference type="Proteomes" id="UP000239181"/>
    </source>
</evidence>
<dbReference type="CDD" id="cd01149">
    <property type="entry name" value="HutB"/>
    <property type="match status" value="1"/>
</dbReference>
<dbReference type="Gene3D" id="3.40.50.1980">
    <property type="entry name" value="Nitrogenase molybdenum iron protein domain"/>
    <property type="match status" value="2"/>
</dbReference>
<dbReference type="PROSITE" id="PS50983">
    <property type="entry name" value="FE_B12_PBP"/>
    <property type="match status" value="1"/>
</dbReference>
<comment type="caution">
    <text evidence="3">The sequence shown here is derived from an EMBL/GenBank/DDBJ whole genome shotgun (WGS) entry which is preliminary data.</text>
</comment>
<sequence>MKSWLAALCVLPLSFSTLAAERIVSIGGDVTQIIYALNGQKDLVARDTTSLHPEEVKKLPDVGYMRMLNPEGILALKPTLVLTTELAKPALALEQVAKNGVKVVDVTGKTDVSAINQKIETVAVALHREQEGKALQAKISSELASIPKTQLPVKVLFILAHQGMGTMAAGSGTSADSAIQAAGLQNAMASVNRYQALSQEGVVASAPQLIVITTDGLKTVGGEANLWKLPGLALTPAAKNKQLLVVDDMALLGFGIDTPAAILKLRQTAETIK</sequence>
<dbReference type="PANTHER" id="PTHR30535">
    <property type="entry name" value="VITAMIN B12-BINDING PROTEIN"/>
    <property type="match status" value="1"/>
</dbReference>
<evidence type="ECO:0000256" key="1">
    <source>
        <dbReference type="SAM" id="SignalP"/>
    </source>
</evidence>
<dbReference type="EMBL" id="PDET01000021">
    <property type="protein sequence ID" value="PRD13245.1"/>
    <property type="molecule type" value="Genomic_DNA"/>
</dbReference>
<dbReference type="OrthoDB" id="9797736at2"/>
<dbReference type="AlphaFoldDB" id="A0A2S9I635"/>
<feature type="signal peptide" evidence="1">
    <location>
        <begin position="1"/>
        <end position="19"/>
    </location>
</feature>
<keyword evidence="4" id="KW-1185">Reference proteome</keyword>
<gene>
    <name evidence="3" type="ORF">CQW29_22530</name>
</gene>
<dbReference type="Pfam" id="PF01497">
    <property type="entry name" value="Peripla_BP_2"/>
    <property type="match status" value="1"/>
</dbReference>
<dbReference type="SUPFAM" id="SSF53807">
    <property type="entry name" value="Helical backbone' metal receptor"/>
    <property type="match status" value="1"/>
</dbReference>
<evidence type="ECO:0000313" key="3">
    <source>
        <dbReference type="EMBL" id="PRD13245.1"/>
    </source>
</evidence>
<dbReference type="InterPro" id="IPR050902">
    <property type="entry name" value="ABC_Transporter_SBP"/>
</dbReference>
<keyword evidence="1" id="KW-0732">Signal</keyword>
<accession>A0A2S9I635</accession>
<protein>
    <submittedName>
        <fullName evidence="3">Hemin ABC transporter substrate-binding protein</fullName>
    </submittedName>
</protein>
<reference evidence="3 4" key="1">
    <citation type="submission" date="2017-10" db="EMBL/GenBank/DDBJ databases">
        <title>Draft genome of two endophytic bacteria isolated from 'guarana' Paullinia cupana (Mart.) Ducke.</title>
        <authorList>
            <person name="Siqueira K.A."/>
            <person name="Liotti R.G."/>
            <person name="Mendes T.A."/>
            <person name="Soares M.A."/>
        </authorList>
    </citation>
    <scope>NUCLEOTIDE SEQUENCE [LARGE SCALE GENOMIC DNA]</scope>
    <source>
        <strain evidence="3 4">342</strain>
    </source>
</reference>
<feature type="domain" description="Fe/B12 periplasmic-binding" evidence="2">
    <location>
        <begin position="22"/>
        <end position="273"/>
    </location>
</feature>